<protein>
    <submittedName>
        <fullName evidence="10">Branched-chain amino acid ABC transporter permease</fullName>
    </submittedName>
</protein>
<dbReference type="Pfam" id="PF02653">
    <property type="entry name" value="BPD_transp_2"/>
    <property type="match status" value="1"/>
</dbReference>
<feature type="transmembrane region" description="Helical" evidence="9">
    <location>
        <begin position="236"/>
        <end position="255"/>
    </location>
</feature>
<dbReference type="PANTHER" id="PTHR11795:SF445">
    <property type="entry name" value="AMINO ACID ABC TRANSPORTER PERMEASE PROTEIN"/>
    <property type="match status" value="1"/>
</dbReference>
<keyword evidence="7 9" id="KW-0472">Membrane</keyword>
<proteinExistence type="inferred from homology"/>
<feature type="transmembrane region" description="Helical" evidence="9">
    <location>
        <begin position="144"/>
        <end position="163"/>
    </location>
</feature>
<dbReference type="InterPro" id="IPR052157">
    <property type="entry name" value="BCAA_transport_permease"/>
</dbReference>
<evidence type="ECO:0000256" key="5">
    <source>
        <dbReference type="ARBA" id="ARBA00022970"/>
    </source>
</evidence>
<comment type="subcellular location">
    <subcellularLocation>
        <location evidence="1">Cell membrane</location>
        <topology evidence="1">Multi-pass membrane protein</topology>
    </subcellularLocation>
</comment>
<reference evidence="10" key="1">
    <citation type="submission" date="2021-11" db="EMBL/GenBank/DDBJ databases">
        <title>Australian commercial rhizobial inoculants.</title>
        <authorList>
            <person name="Kohlmeier M.G."/>
            <person name="O'Hara G.W."/>
            <person name="Colombi E."/>
            <person name="Ramsay J.P."/>
            <person name="Terpolilli J."/>
        </authorList>
    </citation>
    <scope>NUCLEOTIDE SEQUENCE</scope>
    <source>
        <strain evidence="10">CC829</strain>
    </source>
</reference>
<evidence type="ECO:0000256" key="7">
    <source>
        <dbReference type="ARBA" id="ARBA00023136"/>
    </source>
</evidence>
<evidence type="ECO:0000256" key="3">
    <source>
        <dbReference type="ARBA" id="ARBA00022475"/>
    </source>
</evidence>
<organism evidence="10 11">
    <name type="scientific">Bradyrhizobium barranii</name>
    <dbReference type="NCBI Taxonomy" id="2992140"/>
    <lineage>
        <taxon>Bacteria</taxon>
        <taxon>Pseudomonadati</taxon>
        <taxon>Pseudomonadota</taxon>
        <taxon>Alphaproteobacteria</taxon>
        <taxon>Hyphomicrobiales</taxon>
        <taxon>Nitrobacteraceae</taxon>
        <taxon>Bradyrhizobium</taxon>
    </lineage>
</organism>
<feature type="transmembrane region" description="Helical" evidence="9">
    <location>
        <begin position="313"/>
        <end position="331"/>
    </location>
</feature>
<evidence type="ECO:0000256" key="2">
    <source>
        <dbReference type="ARBA" id="ARBA00022448"/>
    </source>
</evidence>
<keyword evidence="5" id="KW-0029">Amino-acid transport</keyword>
<evidence type="ECO:0000256" key="8">
    <source>
        <dbReference type="ARBA" id="ARBA00037998"/>
    </source>
</evidence>
<evidence type="ECO:0000256" key="1">
    <source>
        <dbReference type="ARBA" id="ARBA00004651"/>
    </source>
</evidence>
<dbReference type="InterPro" id="IPR001851">
    <property type="entry name" value="ABC_transp_permease"/>
</dbReference>
<keyword evidence="11" id="KW-1185">Reference proteome</keyword>
<evidence type="ECO:0000313" key="10">
    <source>
        <dbReference type="EMBL" id="UFW84517.1"/>
    </source>
</evidence>
<evidence type="ECO:0000313" key="11">
    <source>
        <dbReference type="Proteomes" id="UP001430990"/>
    </source>
</evidence>
<evidence type="ECO:0000256" key="4">
    <source>
        <dbReference type="ARBA" id="ARBA00022692"/>
    </source>
</evidence>
<dbReference type="CDD" id="cd06582">
    <property type="entry name" value="TM_PBP1_LivH_like"/>
    <property type="match status" value="1"/>
</dbReference>
<keyword evidence="6 9" id="KW-1133">Transmembrane helix</keyword>
<accession>A0ABY3QF53</accession>
<sequence>MFRRAKGGLKHRRRQAPLRFRYSQDGTDQHARKTKTFHRASISGRSLMLSLWLNVIAGGVLIGLVYGLVALGLTIIFGVMRVVNFAHGEMVVFGIYIGYWTVRIWDVPIFLAAAVAAVVMFVFGYLLETLVVKRFVNRPHHYQFIVFIGLSLLFSGVLLMSFGPDPRPTASQLSFQTVSVGPLTLDWARIQAAATAGLLIAALGAYLKYSAFGRSLRGAANNRLGGLVVGLNIPRVYAVTFGIGAACAGVAGSLISPLFDAQPYLAVDFTLLAFVTVIVGGLGSFGGALLGGLTIGVAEAIAALMFTPSMKTALPYALLIIILILRPRGFFGAKDI</sequence>
<keyword evidence="4 9" id="KW-0812">Transmembrane</keyword>
<keyword evidence="2" id="KW-0813">Transport</keyword>
<gene>
    <name evidence="10" type="ORF">BjapCC829_31900</name>
</gene>
<evidence type="ECO:0000256" key="9">
    <source>
        <dbReference type="SAM" id="Phobius"/>
    </source>
</evidence>
<dbReference type="Proteomes" id="UP001430990">
    <property type="component" value="Chromosome"/>
</dbReference>
<feature type="transmembrane region" description="Helical" evidence="9">
    <location>
        <begin position="187"/>
        <end position="207"/>
    </location>
</feature>
<keyword evidence="3" id="KW-1003">Cell membrane</keyword>
<feature type="transmembrane region" description="Helical" evidence="9">
    <location>
        <begin position="51"/>
        <end position="80"/>
    </location>
</feature>
<feature type="transmembrane region" description="Helical" evidence="9">
    <location>
        <begin position="261"/>
        <end position="282"/>
    </location>
</feature>
<feature type="transmembrane region" description="Helical" evidence="9">
    <location>
        <begin position="109"/>
        <end position="132"/>
    </location>
</feature>
<comment type="similarity">
    <text evidence="8">Belongs to the binding-protein-dependent transport system permease family. LivHM subfamily.</text>
</comment>
<dbReference type="RefSeq" id="WP_231142531.1">
    <property type="nucleotide sequence ID" value="NZ_CP088100.1"/>
</dbReference>
<evidence type="ECO:0000256" key="6">
    <source>
        <dbReference type="ARBA" id="ARBA00022989"/>
    </source>
</evidence>
<dbReference type="PANTHER" id="PTHR11795">
    <property type="entry name" value="BRANCHED-CHAIN AMINO ACID TRANSPORT SYSTEM PERMEASE PROTEIN LIVH"/>
    <property type="match status" value="1"/>
</dbReference>
<name>A0ABY3QF53_9BRAD</name>
<dbReference type="EMBL" id="CP088100">
    <property type="protein sequence ID" value="UFW84517.1"/>
    <property type="molecule type" value="Genomic_DNA"/>
</dbReference>